<dbReference type="KEGG" id="mur:EQY75_13715"/>
<dbReference type="AlphaFoldDB" id="A0A411ED38"/>
<dbReference type="RefSeq" id="WP_129606769.1">
    <property type="nucleotide sequence ID" value="NZ_CP035544.1"/>
</dbReference>
<proteinExistence type="predicted"/>
<reference evidence="1 2" key="1">
    <citation type="submission" date="2019-01" db="EMBL/GenBank/DDBJ databases">
        <title>Muriicola soli sp. nov., isolated from soil.</title>
        <authorList>
            <person name="Kang H.J."/>
            <person name="Kim S.B."/>
        </authorList>
    </citation>
    <scope>NUCLEOTIDE SEQUENCE [LARGE SCALE GENOMIC DNA]</scope>
    <source>
        <strain evidence="1 2">MMS17-SY002</strain>
    </source>
</reference>
<dbReference type="Proteomes" id="UP000290889">
    <property type="component" value="Chromosome"/>
</dbReference>
<evidence type="ECO:0000313" key="1">
    <source>
        <dbReference type="EMBL" id="QBA65493.1"/>
    </source>
</evidence>
<evidence type="ECO:0000313" key="2">
    <source>
        <dbReference type="Proteomes" id="UP000290889"/>
    </source>
</evidence>
<accession>A0A411ED38</accession>
<sequence length="236" mass="26239">MTQLKMLQLRVKGMAGNLAWFINIKVFLITGLIVLGSCETQESDYEKPDNKKAVALFEEVVRKTTPKVRGLIEKYPELLSEKGSMKEERVQALEKETREVLLPMVNGTKALLKSYNVNEKDLRQEFQEKDDPRIALVGLMILASESKEQMAVARNFVNAFRTVGYSLQGATLEEAKKDWVDCLIVAVGIDVVVDFVNGNVTEAIAKKAIKKIASRALGAIGAAIAVYEFGSCMGWY</sequence>
<dbReference type="OrthoDB" id="1435947at2"/>
<organism evidence="1 2">
    <name type="scientific">Muriicola soli</name>
    <dbReference type="NCBI Taxonomy" id="2507538"/>
    <lineage>
        <taxon>Bacteria</taxon>
        <taxon>Pseudomonadati</taxon>
        <taxon>Bacteroidota</taxon>
        <taxon>Flavobacteriia</taxon>
        <taxon>Flavobacteriales</taxon>
        <taxon>Flavobacteriaceae</taxon>
        <taxon>Muriicola</taxon>
    </lineage>
</organism>
<dbReference type="EMBL" id="CP035544">
    <property type="protein sequence ID" value="QBA65493.1"/>
    <property type="molecule type" value="Genomic_DNA"/>
</dbReference>
<gene>
    <name evidence="1" type="ORF">EQY75_13715</name>
</gene>
<keyword evidence="2" id="KW-1185">Reference proteome</keyword>
<protein>
    <submittedName>
        <fullName evidence="1">Uncharacterized protein</fullName>
    </submittedName>
</protein>
<name>A0A411ED38_9FLAO</name>